<dbReference type="PANTHER" id="PTHR37304">
    <property type="entry name" value="MEMBRANE PROTEIN-RELATED"/>
    <property type="match status" value="1"/>
</dbReference>
<feature type="transmembrane region" description="Helical" evidence="1">
    <location>
        <begin position="21"/>
        <end position="40"/>
    </location>
</feature>
<keyword evidence="1" id="KW-1133">Transmembrane helix</keyword>
<reference evidence="2 3" key="1">
    <citation type="journal article" date="2016" name="Nat. Commun.">
        <title>Thousands of microbial genomes shed light on interconnected biogeochemical processes in an aquifer system.</title>
        <authorList>
            <person name="Anantharaman K."/>
            <person name="Brown C.T."/>
            <person name="Hug L.A."/>
            <person name="Sharon I."/>
            <person name="Castelle C.J."/>
            <person name="Probst A.J."/>
            <person name="Thomas B.C."/>
            <person name="Singh A."/>
            <person name="Wilkins M.J."/>
            <person name="Karaoz U."/>
            <person name="Brodie E.L."/>
            <person name="Williams K.H."/>
            <person name="Hubbard S.S."/>
            <person name="Banfield J.F."/>
        </authorList>
    </citation>
    <scope>NUCLEOTIDE SEQUENCE [LARGE SCALE GENOMIC DNA]</scope>
</reference>
<proteinExistence type="predicted"/>
<dbReference type="Pfam" id="PF04070">
    <property type="entry name" value="DUF378"/>
    <property type="match status" value="1"/>
</dbReference>
<keyword evidence="1" id="KW-0812">Transmembrane</keyword>
<accession>A0A1F6Y302</accession>
<keyword evidence="1" id="KW-0472">Membrane</keyword>
<gene>
    <name evidence="2" type="ORF">A3I23_03175</name>
</gene>
<name>A0A1F6Y302_9BACT</name>
<organism evidence="2 3">
    <name type="scientific">Candidatus Nomurabacteria bacterium RIFCSPLOWO2_02_FULL_40_67</name>
    <dbReference type="NCBI Taxonomy" id="1801787"/>
    <lineage>
        <taxon>Bacteria</taxon>
        <taxon>Candidatus Nomuraibacteriota</taxon>
    </lineage>
</organism>
<feature type="transmembrane region" description="Helical" evidence="1">
    <location>
        <begin position="52"/>
        <end position="75"/>
    </location>
</feature>
<dbReference type="Proteomes" id="UP000177693">
    <property type="component" value="Unassembled WGS sequence"/>
</dbReference>
<evidence type="ECO:0000313" key="2">
    <source>
        <dbReference type="EMBL" id="OGJ00754.1"/>
    </source>
</evidence>
<comment type="caution">
    <text evidence="2">The sequence shown here is derived from an EMBL/GenBank/DDBJ whole genome shotgun (WGS) entry which is preliminary data.</text>
</comment>
<dbReference type="InterPro" id="IPR007211">
    <property type="entry name" value="DUF378"/>
</dbReference>
<dbReference type="PANTHER" id="PTHR37304:SF1">
    <property type="entry name" value="MEMBRANE PROTEIN"/>
    <property type="match status" value="1"/>
</dbReference>
<sequence>MCHSNCGHKWGGCTPSLVVKILLIIGGINWGLVGLALLVGNGGNWNVVNLLLGSWPVVEGIVYVLVGIAAIVKIFGCRCKKCMAACGTCEPENKVEGGM</sequence>
<evidence type="ECO:0000256" key="1">
    <source>
        <dbReference type="SAM" id="Phobius"/>
    </source>
</evidence>
<evidence type="ECO:0000313" key="3">
    <source>
        <dbReference type="Proteomes" id="UP000177693"/>
    </source>
</evidence>
<dbReference type="EMBL" id="MFVL01000028">
    <property type="protein sequence ID" value="OGJ00754.1"/>
    <property type="molecule type" value="Genomic_DNA"/>
</dbReference>
<protein>
    <recommendedName>
        <fullName evidence="4">DUF378 domain-containing protein</fullName>
    </recommendedName>
</protein>
<evidence type="ECO:0008006" key="4">
    <source>
        <dbReference type="Google" id="ProtNLM"/>
    </source>
</evidence>
<dbReference type="AlphaFoldDB" id="A0A1F6Y302"/>